<evidence type="ECO:0000256" key="1">
    <source>
        <dbReference type="SAM" id="MobiDB-lite"/>
    </source>
</evidence>
<name>A0A9N7U192_PLEPL</name>
<evidence type="ECO:0000313" key="3">
    <source>
        <dbReference type="Proteomes" id="UP001153269"/>
    </source>
</evidence>
<comment type="caution">
    <text evidence="2">The sequence shown here is derived from an EMBL/GenBank/DDBJ whole genome shotgun (WGS) entry which is preliminary data.</text>
</comment>
<organism evidence="2 3">
    <name type="scientific">Pleuronectes platessa</name>
    <name type="common">European plaice</name>
    <dbReference type="NCBI Taxonomy" id="8262"/>
    <lineage>
        <taxon>Eukaryota</taxon>
        <taxon>Metazoa</taxon>
        <taxon>Chordata</taxon>
        <taxon>Craniata</taxon>
        <taxon>Vertebrata</taxon>
        <taxon>Euteleostomi</taxon>
        <taxon>Actinopterygii</taxon>
        <taxon>Neopterygii</taxon>
        <taxon>Teleostei</taxon>
        <taxon>Neoteleostei</taxon>
        <taxon>Acanthomorphata</taxon>
        <taxon>Carangaria</taxon>
        <taxon>Pleuronectiformes</taxon>
        <taxon>Pleuronectoidei</taxon>
        <taxon>Pleuronectidae</taxon>
        <taxon>Pleuronectes</taxon>
    </lineage>
</organism>
<dbReference type="EMBL" id="CADEAL010000576">
    <property type="protein sequence ID" value="CAB1422337.1"/>
    <property type="molecule type" value="Genomic_DNA"/>
</dbReference>
<feature type="region of interest" description="Disordered" evidence="1">
    <location>
        <begin position="30"/>
        <end position="56"/>
    </location>
</feature>
<evidence type="ECO:0000313" key="2">
    <source>
        <dbReference type="EMBL" id="CAB1422337.1"/>
    </source>
</evidence>
<proteinExistence type="predicted"/>
<dbReference type="AlphaFoldDB" id="A0A9N7U192"/>
<accession>A0A9N7U192</accession>
<keyword evidence="3" id="KW-1185">Reference proteome</keyword>
<reference evidence="2" key="1">
    <citation type="submission" date="2020-03" db="EMBL/GenBank/DDBJ databases">
        <authorList>
            <person name="Weist P."/>
        </authorList>
    </citation>
    <scope>NUCLEOTIDE SEQUENCE</scope>
</reference>
<protein>
    <submittedName>
        <fullName evidence="2">Uncharacterized protein</fullName>
    </submittedName>
</protein>
<sequence length="119" mass="13143">MANGRRPGPQDEVGSAEVVLSSCQELDMRRRTRPPAKCHLPPGLLGPGDPSPLKPEEPEWLRQCERWSRVGTGTRRAAASHQCWFTDGSIQTRQVPQGLSAASRKLLRLTETETKCPSV</sequence>
<gene>
    <name evidence="2" type="ORF">PLEPLA_LOCUS10252</name>
</gene>
<dbReference type="Proteomes" id="UP001153269">
    <property type="component" value="Unassembled WGS sequence"/>
</dbReference>